<evidence type="ECO:0000256" key="1">
    <source>
        <dbReference type="ARBA" id="ARBA00022737"/>
    </source>
</evidence>
<evidence type="ECO:0000259" key="2">
    <source>
        <dbReference type="Pfam" id="PF24883"/>
    </source>
</evidence>
<dbReference type="Proteomes" id="UP001148786">
    <property type="component" value="Unassembled WGS sequence"/>
</dbReference>
<feature type="domain" description="Nephrocystin 3-like N-terminal" evidence="2">
    <location>
        <begin position="25"/>
        <end position="188"/>
    </location>
</feature>
<protein>
    <recommendedName>
        <fullName evidence="2">Nephrocystin 3-like N-terminal domain-containing protein</fullName>
    </recommendedName>
</protein>
<evidence type="ECO:0000313" key="3">
    <source>
        <dbReference type="EMBL" id="KAJ3514304.1"/>
    </source>
</evidence>
<dbReference type="AlphaFoldDB" id="A0A9W8MYQ2"/>
<comment type="caution">
    <text evidence="3">The sequence shown here is derived from an EMBL/GenBank/DDBJ whole genome shotgun (WGS) entry which is preliminary data.</text>
</comment>
<dbReference type="Pfam" id="PF24883">
    <property type="entry name" value="NPHP3_N"/>
    <property type="match status" value="1"/>
</dbReference>
<sequence length="694" mass="79238">MHNSGERFDPPKCYPGTRVTVIQHLLDWILQRHEREFIRWLYGPAGAGKSAIMQEIAELCYSRGILIASFFFSRTAPMRSDEKRLITTIAYQLALSIPGAKPLIEKAIDLDPAFFEKSLQFQLDLLVVGPLNHLYRTTGAHPTPQPHLIVIDGLDECQGNDMQRYVLNCFLTATMSCEFPLQILISSRPEAHITTTFSSPSFRSSLVRTALDDSYLPKEDIELFLSGSIREIKDTHPLRGYIPSNWPSHDLVATLVRKSSGQFIYAATVVKFISAQDYRPDDRLDIVLGLSSSSYEGPFAELDALYSQIFSALEDIIVPLHILSYLILSVPIWMEDVLSPPRIEKFLDLRSGTVASVLNKLSSVIKLPQSDAAPVRILHASLTDFLLDKSRSGRYFLDEGLGHSHIVRMCFRQLTHGTDPWLMGYATDSLEHHYQLASPSESLFEDIVHLDLHLALKSLSESGARMLFFDRVEIFSATLREYLSSTHIPKVRPFLHKHHLLTIRKFPNHDTLVTQCRHNVERFLQSQVDLYRSIAPRLLNLLAIYTVHPTSLYHREPFSFKCDNPKTTVTWVDYLLGFAQSVRKHSNVVLRDEMEQLDDLLKTGQDGPEQWKRTLSYMKRESYEFVLTCLPRLLERAESDPHLLLILKEVTFPPPETHLETHLAVVVWAIEKYKEFEENESKLTKGIGGDQEDV</sequence>
<dbReference type="PANTHER" id="PTHR10039">
    <property type="entry name" value="AMELOGENIN"/>
    <property type="match status" value="1"/>
</dbReference>
<dbReference type="OrthoDB" id="4760524at2759"/>
<keyword evidence="1" id="KW-0677">Repeat</keyword>
<name>A0A9W8MYQ2_9AGAR</name>
<reference evidence="3" key="1">
    <citation type="submission" date="2022-07" db="EMBL/GenBank/DDBJ databases">
        <title>Genome Sequence of Agrocybe chaxingu.</title>
        <authorList>
            <person name="Buettner E."/>
        </authorList>
    </citation>
    <scope>NUCLEOTIDE SEQUENCE</scope>
    <source>
        <strain evidence="3">MP-N11</strain>
    </source>
</reference>
<dbReference type="InterPro" id="IPR027417">
    <property type="entry name" value="P-loop_NTPase"/>
</dbReference>
<evidence type="ECO:0000313" key="4">
    <source>
        <dbReference type="Proteomes" id="UP001148786"/>
    </source>
</evidence>
<keyword evidence="4" id="KW-1185">Reference proteome</keyword>
<proteinExistence type="predicted"/>
<gene>
    <name evidence="3" type="ORF">NLJ89_g2447</name>
</gene>
<dbReference type="SUPFAM" id="SSF52540">
    <property type="entry name" value="P-loop containing nucleoside triphosphate hydrolases"/>
    <property type="match status" value="1"/>
</dbReference>
<accession>A0A9W8MYQ2</accession>
<dbReference type="Gene3D" id="3.40.50.300">
    <property type="entry name" value="P-loop containing nucleotide triphosphate hydrolases"/>
    <property type="match status" value="1"/>
</dbReference>
<dbReference type="EMBL" id="JANKHO010000151">
    <property type="protein sequence ID" value="KAJ3514304.1"/>
    <property type="molecule type" value="Genomic_DNA"/>
</dbReference>
<dbReference type="InterPro" id="IPR056884">
    <property type="entry name" value="NPHP3-like_N"/>
</dbReference>
<organism evidence="3 4">
    <name type="scientific">Agrocybe chaxingu</name>
    <dbReference type="NCBI Taxonomy" id="84603"/>
    <lineage>
        <taxon>Eukaryota</taxon>
        <taxon>Fungi</taxon>
        <taxon>Dikarya</taxon>
        <taxon>Basidiomycota</taxon>
        <taxon>Agaricomycotina</taxon>
        <taxon>Agaricomycetes</taxon>
        <taxon>Agaricomycetidae</taxon>
        <taxon>Agaricales</taxon>
        <taxon>Agaricineae</taxon>
        <taxon>Strophariaceae</taxon>
        <taxon>Agrocybe</taxon>
    </lineage>
</organism>